<dbReference type="InterPro" id="IPR010982">
    <property type="entry name" value="Lambda_DNA-bd_dom_sf"/>
</dbReference>
<organism evidence="2 3">
    <name type="scientific">Comamonas thiooxydans</name>
    <dbReference type="NCBI Taxonomy" id="363952"/>
    <lineage>
        <taxon>Bacteria</taxon>
        <taxon>Pseudomonadati</taxon>
        <taxon>Pseudomonadota</taxon>
        <taxon>Betaproteobacteria</taxon>
        <taxon>Burkholderiales</taxon>
        <taxon>Comamonadaceae</taxon>
        <taxon>Comamonas</taxon>
    </lineage>
</organism>
<evidence type="ECO:0000313" key="2">
    <source>
        <dbReference type="EMBL" id="MDH1333243.1"/>
    </source>
</evidence>
<feature type="compositionally biased region" description="Polar residues" evidence="1">
    <location>
        <begin position="142"/>
        <end position="153"/>
    </location>
</feature>
<dbReference type="RefSeq" id="WP_280006954.1">
    <property type="nucleotide sequence ID" value="NZ_JAOCEK010000002.1"/>
</dbReference>
<dbReference type="Proteomes" id="UP001161065">
    <property type="component" value="Unassembled WGS sequence"/>
</dbReference>
<proteinExistence type="predicted"/>
<dbReference type="AlphaFoldDB" id="A0AA42TTI4"/>
<dbReference type="EMBL" id="JAOCEK010000002">
    <property type="protein sequence ID" value="MDH1333243.1"/>
    <property type="molecule type" value="Genomic_DNA"/>
</dbReference>
<accession>A0AA42TTI4</accession>
<evidence type="ECO:0000256" key="1">
    <source>
        <dbReference type="SAM" id="MobiDB-lite"/>
    </source>
</evidence>
<sequence length="153" mass="16562">MNLAYQSEPWFAMLSNRVQQPGAVRAQVARQLGISAAALSQVLNGSGCYGDGTAKTDRIADKVVHTFGRYSCPHLTAESGGDDQVITAEQCRSYAHREAPTSSPREMQHWQACRQCKHRDASAPPVARPLKTRGSRKVIPISTAQEGSNASPL</sequence>
<name>A0AA42TTI4_9BURK</name>
<evidence type="ECO:0000313" key="3">
    <source>
        <dbReference type="Proteomes" id="UP001161065"/>
    </source>
</evidence>
<gene>
    <name evidence="2" type="ORF">N5D63_03675</name>
</gene>
<dbReference type="Gene3D" id="1.10.260.40">
    <property type="entry name" value="lambda repressor-like DNA-binding domains"/>
    <property type="match status" value="1"/>
</dbReference>
<feature type="region of interest" description="Disordered" evidence="1">
    <location>
        <begin position="116"/>
        <end position="153"/>
    </location>
</feature>
<comment type="caution">
    <text evidence="2">The sequence shown here is derived from an EMBL/GenBank/DDBJ whole genome shotgun (WGS) entry which is preliminary data.</text>
</comment>
<reference evidence="2" key="1">
    <citation type="submission" date="2022-09" db="EMBL/GenBank/DDBJ databases">
        <title>Intensive care unit water sources are persistently colonized with multi-drug resistant bacteria and are the site of extensive horizontal gene transfer of antibiotic resistance genes.</title>
        <authorList>
            <person name="Diorio-Toth L."/>
        </authorList>
    </citation>
    <scope>NUCLEOTIDE SEQUENCE</scope>
    <source>
        <strain evidence="2">GD03832</strain>
    </source>
</reference>
<dbReference type="GO" id="GO:0003677">
    <property type="term" value="F:DNA binding"/>
    <property type="evidence" value="ECO:0007669"/>
    <property type="project" value="InterPro"/>
</dbReference>
<protein>
    <submittedName>
        <fullName evidence="2">Uncharacterized protein</fullName>
    </submittedName>
</protein>